<dbReference type="RefSeq" id="WP_345218610.1">
    <property type="nucleotide sequence ID" value="NZ_BAAAXE010000001.1"/>
</dbReference>
<proteinExistence type="predicted"/>
<dbReference type="Proteomes" id="UP001589718">
    <property type="component" value="Unassembled WGS sequence"/>
</dbReference>
<evidence type="ECO:0000256" key="1">
    <source>
        <dbReference type="SAM" id="Phobius"/>
    </source>
</evidence>
<organism evidence="2 3">
    <name type="scientific">Streptomyces cremeus</name>
    <dbReference type="NCBI Taxonomy" id="66881"/>
    <lineage>
        <taxon>Bacteria</taxon>
        <taxon>Bacillati</taxon>
        <taxon>Actinomycetota</taxon>
        <taxon>Actinomycetes</taxon>
        <taxon>Kitasatosporales</taxon>
        <taxon>Streptomycetaceae</taxon>
        <taxon>Streptomyces</taxon>
    </lineage>
</organism>
<evidence type="ECO:0000313" key="3">
    <source>
        <dbReference type="Proteomes" id="UP001589718"/>
    </source>
</evidence>
<dbReference type="EMBL" id="JBHMCR010000019">
    <property type="protein sequence ID" value="MFB9523876.1"/>
    <property type="molecule type" value="Genomic_DNA"/>
</dbReference>
<dbReference type="InterPro" id="IPR059130">
    <property type="entry name" value="MmpA_put"/>
</dbReference>
<reference evidence="2 3" key="1">
    <citation type="submission" date="2024-09" db="EMBL/GenBank/DDBJ databases">
        <authorList>
            <person name="Sun Q."/>
            <person name="Mori K."/>
        </authorList>
    </citation>
    <scope>NUCLEOTIDE SEQUENCE [LARGE SCALE GENOMIC DNA]</scope>
    <source>
        <strain evidence="2 3">JCM 4362</strain>
    </source>
</reference>
<keyword evidence="1" id="KW-0812">Transmembrane</keyword>
<gene>
    <name evidence="2" type="primary">mmpA</name>
    <name evidence="2" type="ORF">ACFFTU_28425</name>
</gene>
<feature type="transmembrane region" description="Helical" evidence="1">
    <location>
        <begin position="29"/>
        <end position="55"/>
    </location>
</feature>
<keyword evidence="1" id="KW-1133">Transmembrane helix</keyword>
<protein>
    <submittedName>
        <fullName evidence="2">Morphogenic membrane protein MmpA</fullName>
    </submittedName>
</protein>
<name>A0ABV5PN17_STRCM</name>
<comment type="caution">
    <text evidence="2">The sequence shown here is derived from an EMBL/GenBank/DDBJ whole genome shotgun (WGS) entry which is preliminary data.</text>
</comment>
<sequence length="58" mass="6083">MSISTSAPTAPAAAEYFESVTVHRAGHKLAVTMFVGLLAMLGWTGGMIYTISGWISGH</sequence>
<evidence type="ECO:0000313" key="2">
    <source>
        <dbReference type="EMBL" id="MFB9523876.1"/>
    </source>
</evidence>
<accession>A0ABV5PN17</accession>
<keyword evidence="3" id="KW-1185">Reference proteome</keyword>
<dbReference type="NCBIfam" id="NF046122">
    <property type="entry name" value="morpho_MmpA"/>
    <property type="match status" value="1"/>
</dbReference>
<keyword evidence="1" id="KW-0472">Membrane</keyword>